<dbReference type="PANTHER" id="PTHR15598:SF5">
    <property type="entry name" value="ENHANCER OF MRNA-DECAPPING PROTEIN 4"/>
    <property type="match status" value="1"/>
</dbReference>
<feature type="compositionally biased region" description="Acidic residues" evidence="7">
    <location>
        <begin position="657"/>
        <end position="677"/>
    </location>
</feature>
<name>A0A9N9RSX0_9DIPT</name>
<feature type="domain" description="Enhancer of mRNA-decapping protein 4 C-terminal" evidence="9">
    <location>
        <begin position="990"/>
        <end position="1110"/>
    </location>
</feature>
<reference evidence="10" key="2">
    <citation type="submission" date="2022-10" db="EMBL/GenBank/DDBJ databases">
        <authorList>
            <consortium name="ENA_rothamsted_submissions"/>
            <consortium name="culmorum"/>
            <person name="King R."/>
        </authorList>
    </citation>
    <scope>NUCLEOTIDE SEQUENCE</scope>
</reference>
<evidence type="ECO:0000256" key="7">
    <source>
        <dbReference type="SAM" id="MobiDB-lite"/>
    </source>
</evidence>
<proteinExistence type="inferred from homology"/>
<feature type="domain" description="Enhancer of mRNA-decapping protein 4 WD40 repeat region" evidence="8">
    <location>
        <begin position="43"/>
        <end position="366"/>
    </location>
</feature>
<comment type="subcellular location">
    <subcellularLocation>
        <location evidence="1">Cytoplasm</location>
        <location evidence="1">P-body</location>
    </subcellularLocation>
</comment>
<organism evidence="10 11">
    <name type="scientific">Chironomus riparius</name>
    <dbReference type="NCBI Taxonomy" id="315576"/>
    <lineage>
        <taxon>Eukaryota</taxon>
        <taxon>Metazoa</taxon>
        <taxon>Ecdysozoa</taxon>
        <taxon>Arthropoda</taxon>
        <taxon>Hexapoda</taxon>
        <taxon>Insecta</taxon>
        <taxon>Pterygota</taxon>
        <taxon>Neoptera</taxon>
        <taxon>Endopterygota</taxon>
        <taxon>Diptera</taxon>
        <taxon>Nematocera</taxon>
        <taxon>Chironomoidea</taxon>
        <taxon>Chironomidae</taxon>
        <taxon>Chironominae</taxon>
        <taxon>Chironomus</taxon>
    </lineage>
</organism>
<keyword evidence="4" id="KW-0853">WD repeat</keyword>
<dbReference type="OrthoDB" id="21128at2759"/>
<dbReference type="InterPro" id="IPR036322">
    <property type="entry name" value="WD40_repeat_dom_sf"/>
</dbReference>
<dbReference type="InterPro" id="IPR001680">
    <property type="entry name" value="WD40_rpt"/>
</dbReference>
<dbReference type="Gene3D" id="6.10.140.270">
    <property type="match status" value="1"/>
</dbReference>
<evidence type="ECO:0000313" key="11">
    <source>
        <dbReference type="Proteomes" id="UP001153620"/>
    </source>
</evidence>
<sequence>MDKKSNQISFEIAFNSTDDTQHCYETNGANVTVQVPSRTTNQGSSMVKLKNIIGYKWENKNYPGHLVAVHKDGKIIAYSIKVNNQGMVRLINFGMNNKRALIRGFTSEVLDLQFANSKEVIIGCIEETALHVYKLPFDDTEDTIKCVLLVKIENPIKDHVPLLDKISFCPYVPEENDKEDDFSVQLLVWVRGNKFECYSLKSIIDTYGNGVHKVENIKEGIVRSCEDDRALITCCTFSPDGTTLAIGSDDGYIRFYQIYFHETVPRCLHSWSPHDGAPISNFFFLDNHTQPIAGSSLWKYVVTLAKNNTEIKVSSCDSWKTLQTIQFKSATDKQLSLKAEIDRTSSYLILNDMTNRQLYVLQILKENALSQNGDEMNGNDAAIARVFIKSIAEFHLASTVLSYGISNASIRRYKCALSENYLIDELEDFDEENNSVYCVVLKLFMILPESLQECHILYQTALNKSAEILNTEVSSSSSSTATNSKSPALQLLNVSNTTAEIKKNDLALRTPPQKASQLNLLTPDSFSSPVEKPKEVSQEVLSTIFMLAKNNPTSPAVVTNKPLDNVLNLANCSIIEEEKIFQQKIAVEPPIQLKSVSGGSSPSREVRDIMLQADSQDNEDYYPPEDEEDDDIDEPEDKAAVLSALNALDVTHFKNIDDDDDDDEDDGNEEDDEDDEPDIKVVTKNHEWPQAPQFVDSSTPATSKQIETLSNRMNQMIEIMEQQSRYIAELRNEIYSFKSQNNAEALLTQKNIVKVEETCKKSVEQNYEKVSVLLSKGKYDQREITESLMQLFNQLFRTQTQSLETAIKDNIKNICGHKAFIETISLSILAGIQKSLEQIFKKSLEDIMIPSYEKITNEMFQEMAKAFTAGTKEYTRAFDTYMKQYGAVQFQMTEFSGAIHQIPQQVKQEVKMQNEATLIPLVNARFFNIKQQIEALQAKIIHDVKEQVKSEIQSGFELQKSSLEDSVLSAVTRSQAETPAPTVYDHQESIRQHLSHGQINKAFHQALISNDLSLVEYTIEKADFSVVFKTPNCQLEQTVLLSLIQQITVDMSRYSELKNRYLNEAIINLNMHDTITREHAPKILRELYNTFNTFISTNPSNQLNSSMKMIMLAASSIANM</sequence>
<dbReference type="Gene3D" id="2.130.10.10">
    <property type="entry name" value="YVTN repeat-like/Quinoprotein amine dehydrogenase"/>
    <property type="match status" value="1"/>
</dbReference>
<keyword evidence="5" id="KW-0677">Repeat</keyword>
<protein>
    <recommendedName>
        <fullName evidence="12">Enhancer of mRNA-decapping protein 4 WD40 repeat region domain-containing protein</fullName>
    </recommendedName>
</protein>
<feature type="region of interest" description="Disordered" evidence="7">
    <location>
        <begin position="613"/>
        <end position="635"/>
    </location>
</feature>
<dbReference type="SMART" id="SM00320">
    <property type="entry name" value="WD40"/>
    <property type="match status" value="2"/>
</dbReference>
<accession>A0A9N9RSX0</accession>
<reference evidence="10" key="1">
    <citation type="submission" date="2022-01" db="EMBL/GenBank/DDBJ databases">
        <authorList>
            <person name="King R."/>
        </authorList>
    </citation>
    <scope>NUCLEOTIDE SEQUENCE</scope>
</reference>
<keyword evidence="11" id="KW-1185">Reference proteome</keyword>
<dbReference type="InterPro" id="IPR015943">
    <property type="entry name" value="WD40/YVTN_repeat-like_dom_sf"/>
</dbReference>
<dbReference type="InterPro" id="IPR049404">
    <property type="entry name" value="EDC4_C"/>
</dbReference>
<dbReference type="GO" id="GO:0031087">
    <property type="term" value="P:deadenylation-independent decapping of nuclear-transcribed mRNA"/>
    <property type="evidence" value="ECO:0007669"/>
    <property type="project" value="InterPro"/>
</dbReference>
<keyword evidence="3" id="KW-0963">Cytoplasm</keyword>
<evidence type="ECO:0000256" key="6">
    <source>
        <dbReference type="ARBA" id="ARBA00023054"/>
    </source>
</evidence>
<dbReference type="Pfam" id="PF16529">
    <property type="entry name" value="Ge1_WD40"/>
    <property type="match status" value="1"/>
</dbReference>
<evidence type="ECO:0000256" key="5">
    <source>
        <dbReference type="ARBA" id="ARBA00022737"/>
    </source>
</evidence>
<evidence type="ECO:0000256" key="1">
    <source>
        <dbReference type="ARBA" id="ARBA00004201"/>
    </source>
</evidence>
<evidence type="ECO:0000256" key="3">
    <source>
        <dbReference type="ARBA" id="ARBA00022490"/>
    </source>
</evidence>
<dbReference type="Gene3D" id="1.10.220.100">
    <property type="entry name" value="conserved c-terminal region of ge- 1"/>
    <property type="match status" value="1"/>
</dbReference>
<dbReference type="SUPFAM" id="SSF50978">
    <property type="entry name" value="WD40 repeat-like"/>
    <property type="match status" value="1"/>
</dbReference>
<gene>
    <name evidence="10" type="ORF">CHIRRI_LOCUS5741</name>
</gene>
<dbReference type="InterPro" id="IPR044938">
    <property type="entry name" value="EDC4_C_sf"/>
</dbReference>
<evidence type="ECO:0000259" key="8">
    <source>
        <dbReference type="Pfam" id="PF16529"/>
    </source>
</evidence>
<dbReference type="FunFam" id="1.10.220.100:FF:000001">
    <property type="entry name" value="Enhancer of mRNA-decapping protein 4"/>
    <property type="match status" value="1"/>
</dbReference>
<dbReference type="Pfam" id="PF21289">
    <property type="entry name" value="EDC4_C"/>
    <property type="match status" value="1"/>
</dbReference>
<keyword evidence="6" id="KW-0175">Coiled coil</keyword>
<evidence type="ECO:0008006" key="12">
    <source>
        <dbReference type="Google" id="ProtNLM"/>
    </source>
</evidence>
<dbReference type="InterPro" id="IPR032401">
    <property type="entry name" value="EDC4_WD40"/>
</dbReference>
<evidence type="ECO:0000313" key="10">
    <source>
        <dbReference type="EMBL" id="CAG9802836.1"/>
    </source>
</evidence>
<dbReference type="InterPro" id="IPR045152">
    <property type="entry name" value="EDC4-like"/>
</dbReference>
<evidence type="ECO:0000259" key="9">
    <source>
        <dbReference type="Pfam" id="PF21289"/>
    </source>
</evidence>
<evidence type="ECO:0000256" key="2">
    <source>
        <dbReference type="ARBA" id="ARBA00009639"/>
    </source>
</evidence>
<dbReference type="AlphaFoldDB" id="A0A9N9RSX0"/>
<dbReference type="GO" id="GO:0000932">
    <property type="term" value="C:P-body"/>
    <property type="evidence" value="ECO:0007669"/>
    <property type="project" value="UniProtKB-SubCell"/>
</dbReference>
<feature type="compositionally biased region" description="Acidic residues" evidence="7">
    <location>
        <begin position="616"/>
        <end position="635"/>
    </location>
</feature>
<dbReference type="EMBL" id="OU895878">
    <property type="protein sequence ID" value="CAG9802836.1"/>
    <property type="molecule type" value="Genomic_DNA"/>
</dbReference>
<dbReference type="Proteomes" id="UP001153620">
    <property type="component" value="Chromosome 2"/>
</dbReference>
<evidence type="ECO:0000256" key="4">
    <source>
        <dbReference type="ARBA" id="ARBA00022574"/>
    </source>
</evidence>
<comment type="similarity">
    <text evidence="2">Belongs to the WD repeat EDC4 family.</text>
</comment>
<dbReference type="PANTHER" id="PTHR15598">
    <property type="entry name" value="ENHANCER OF MRNA-DECAPPING PROTEIN 4"/>
    <property type="match status" value="1"/>
</dbReference>
<feature type="region of interest" description="Disordered" evidence="7">
    <location>
        <begin position="653"/>
        <end position="678"/>
    </location>
</feature>